<dbReference type="GO" id="GO:0042910">
    <property type="term" value="F:xenobiotic transmembrane transporter activity"/>
    <property type="evidence" value="ECO:0007669"/>
    <property type="project" value="TreeGrafter"/>
</dbReference>
<evidence type="ECO:0000313" key="2">
    <source>
        <dbReference type="EMBL" id="SHE34697.1"/>
    </source>
</evidence>
<dbReference type="STRING" id="112248.SAMN05444392_10198"/>
<keyword evidence="3" id="KW-1185">Reference proteome</keyword>
<dbReference type="AlphaFoldDB" id="A0A1M4SRS1"/>
<dbReference type="PRINTS" id="PR00702">
    <property type="entry name" value="ACRIFLAVINRP"/>
</dbReference>
<dbReference type="SUPFAM" id="SSF82866">
    <property type="entry name" value="Multidrug efflux transporter AcrB transmembrane domain"/>
    <property type="match status" value="2"/>
</dbReference>
<evidence type="ECO:0000256" key="1">
    <source>
        <dbReference type="SAM" id="Phobius"/>
    </source>
</evidence>
<dbReference type="Proteomes" id="UP000184476">
    <property type="component" value="Unassembled WGS sequence"/>
</dbReference>
<organism evidence="2 3">
    <name type="scientific">Seinonella peptonophila</name>
    <dbReference type="NCBI Taxonomy" id="112248"/>
    <lineage>
        <taxon>Bacteria</taxon>
        <taxon>Bacillati</taxon>
        <taxon>Bacillota</taxon>
        <taxon>Bacilli</taxon>
        <taxon>Bacillales</taxon>
        <taxon>Thermoactinomycetaceae</taxon>
        <taxon>Seinonella</taxon>
    </lineage>
</organism>
<proteinExistence type="predicted"/>
<protein>
    <submittedName>
        <fullName evidence="2">Hydrophobic/amphiphilic exporter-1, HAE1 family</fullName>
    </submittedName>
</protein>
<dbReference type="GO" id="GO:0005886">
    <property type="term" value="C:plasma membrane"/>
    <property type="evidence" value="ECO:0007669"/>
    <property type="project" value="TreeGrafter"/>
</dbReference>
<dbReference type="RefSeq" id="WP_073150255.1">
    <property type="nucleotide sequence ID" value="NZ_FQVL01000001.1"/>
</dbReference>
<keyword evidence="1" id="KW-0472">Membrane</keyword>
<keyword evidence="1" id="KW-1133">Transmembrane helix</keyword>
<name>A0A1M4SRS1_9BACL</name>
<reference evidence="2 3" key="1">
    <citation type="submission" date="2016-11" db="EMBL/GenBank/DDBJ databases">
        <authorList>
            <person name="Jaros S."/>
            <person name="Januszkiewicz K."/>
            <person name="Wedrychowicz H."/>
        </authorList>
    </citation>
    <scope>NUCLEOTIDE SEQUENCE [LARGE SCALE GENOMIC DNA]</scope>
    <source>
        <strain evidence="2 3">DSM 44666</strain>
    </source>
</reference>
<feature type="transmembrane region" description="Helical" evidence="1">
    <location>
        <begin position="913"/>
        <end position="938"/>
    </location>
</feature>
<dbReference type="Gene3D" id="3.30.70.1430">
    <property type="entry name" value="Multidrug efflux transporter AcrB pore domain"/>
    <property type="match status" value="2"/>
</dbReference>
<dbReference type="Pfam" id="PF00873">
    <property type="entry name" value="ACR_tran"/>
    <property type="match status" value="1"/>
</dbReference>
<dbReference type="Gene3D" id="1.20.1640.10">
    <property type="entry name" value="Multidrug efflux transporter AcrB transmembrane domain"/>
    <property type="match status" value="2"/>
</dbReference>
<feature type="transmembrane region" description="Helical" evidence="1">
    <location>
        <begin position="990"/>
        <end position="1014"/>
    </location>
</feature>
<dbReference type="Gene3D" id="3.30.70.1320">
    <property type="entry name" value="Multidrug efflux transporter AcrB pore domain like"/>
    <property type="match status" value="1"/>
</dbReference>
<feature type="transmembrane region" description="Helical" evidence="1">
    <location>
        <begin position="372"/>
        <end position="389"/>
    </location>
</feature>
<dbReference type="Gene3D" id="3.30.70.1440">
    <property type="entry name" value="Multidrug efflux transporter AcrB pore domain"/>
    <property type="match status" value="1"/>
</dbReference>
<dbReference type="EMBL" id="FQVL01000001">
    <property type="protein sequence ID" value="SHE34697.1"/>
    <property type="molecule type" value="Genomic_DNA"/>
</dbReference>
<feature type="transmembrane region" description="Helical" evidence="1">
    <location>
        <begin position="346"/>
        <end position="365"/>
    </location>
</feature>
<accession>A0A1M4SRS1</accession>
<dbReference type="SUPFAM" id="SSF82693">
    <property type="entry name" value="Multidrug efflux transporter AcrB pore domain, PN1, PN2, PC1 and PC2 subdomains"/>
    <property type="match status" value="2"/>
</dbReference>
<dbReference type="Gene3D" id="3.30.2090.10">
    <property type="entry name" value="Multidrug efflux transporter AcrB TolC docking domain, DN and DC subdomains"/>
    <property type="match status" value="2"/>
</dbReference>
<feature type="transmembrane region" description="Helical" evidence="1">
    <location>
        <begin position="959"/>
        <end position="978"/>
    </location>
</feature>
<dbReference type="InterPro" id="IPR027463">
    <property type="entry name" value="AcrB_DN_DC_subdom"/>
</dbReference>
<dbReference type="PANTHER" id="PTHR32063">
    <property type="match status" value="1"/>
</dbReference>
<dbReference type="PANTHER" id="PTHR32063:SF0">
    <property type="entry name" value="SWARMING MOTILITY PROTEIN SWRC"/>
    <property type="match status" value="1"/>
</dbReference>
<feature type="transmembrane region" description="Helical" evidence="1">
    <location>
        <begin position="474"/>
        <end position="501"/>
    </location>
</feature>
<dbReference type="InterPro" id="IPR001036">
    <property type="entry name" value="Acrflvin-R"/>
</dbReference>
<feature type="transmembrane region" description="Helical" evidence="1">
    <location>
        <begin position="861"/>
        <end position="880"/>
    </location>
</feature>
<evidence type="ECO:0000313" key="3">
    <source>
        <dbReference type="Proteomes" id="UP000184476"/>
    </source>
</evidence>
<dbReference type="OrthoDB" id="9757876at2"/>
<feature type="transmembrane region" description="Helical" evidence="1">
    <location>
        <begin position="446"/>
        <end position="468"/>
    </location>
</feature>
<dbReference type="SUPFAM" id="SSF82714">
    <property type="entry name" value="Multidrug efflux transporter AcrB TolC docking domain, DN and DC subdomains"/>
    <property type="match status" value="2"/>
</dbReference>
<gene>
    <name evidence="2" type="ORF">SAMN05444392_10198</name>
</gene>
<keyword evidence="1" id="KW-0812">Transmembrane</keyword>
<feature type="transmembrane region" description="Helical" evidence="1">
    <location>
        <begin position="538"/>
        <end position="563"/>
    </location>
</feature>
<sequence length="1036" mass="113371">MKRIIQFSIQNKLAIWLLTILVVAGGMYAGTRMKMETLPNINAPVATITTSYPGATPEEISDKITQPIEKRVKSLPGVKTVRSTTALNMSSIQVEYDDFGQDMDQAVEDLRNAIDKISLPENIEKPEVAKVSLNDFPILALSVSGENQSLEKLSKSVKESLVQKLEDINGVYSVEISGQQVEEIHLKYKEDQLKKYGLTADNLTQLIQNSNLSSPVGTFVIDKKRRSVVVDGHASKLEDLKKLKIPATGAPAGGNTTTLTHSTKTPVVELQQLVDFQDVKESKSISHTDGKDSVSISIVKASDANTVEVVKAIQKEIKQFEEDHDGFDVATTFDQAKPIQDSVQTMLEKALLGALFAIIIIMAFLRDIRSTVIAVISIPLSLLMAFLVLNQMGITLNVMTLGAMTVAIGRVVDDSIVVIENIYRRFHLSRETRTGKELIIEATRQMFIPILSSTIVTIAVFLPLGLVSGAVGQIFYPFAITIVCALLASLLIAITVVPMMAHIFFRKRPKKTDDGKASVSRFANSYKRILNWSLDHKGITFSLAILLLIGSLFLVPVIGVSFLPADEEKNLMLTYNPVPGDTLDDVKKIADHAEDYFERNRDVETIDYTVGSNNPMNPTANNQILFVVKYEDDFKNFDEEKEKALRDLRAITTKGEWKFQSMGPHGDNNSLNLQVYGDDLKEIQPIVNKIKKLVEDKDEFDNVDTSISDAFDQYTLAVDHNKLSQYGLTVGQVAQRLSVSGEKPVLTTIEKDGKNLDVSLAGNQTDFKNIDELQKQKLTTPTGEEITLKDVTKVVTGKAPQTVTRLNNDLFAEITAKIKTKDIGKANADIKKEIDDLDLPSGVRVEFGGAQEQINESFSQLGVAMLAAIGIVYFILVVTFGGGLAPLAILFSLPFAVIGGLFALFVTGETISVSALIGALMLIGIVVTNAIVLIDRVIRQQNEGLSIREALLEAGVTRLRPILMTAIATVFALLPLAIGMENGGGLISKGLGVTVVGGLISSTLLTLLVVPIVYETFVNFRSRKKNKQAIQTTTES</sequence>